<feature type="domain" description="Large ribosomal subunit protein uL5 C-terminal" evidence="5">
    <location>
        <begin position="85"/>
        <end position="177"/>
    </location>
</feature>
<dbReference type="EMBL" id="FPHY01000054">
    <property type="protein sequence ID" value="SFV85973.1"/>
    <property type="molecule type" value="Genomic_DNA"/>
</dbReference>
<proteinExistence type="inferred from homology"/>
<dbReference type="GO" id="GO:0003735">
    <property type="term" value="F:structural constituent of ribosome"/>
    <property type="evidence" value="ECO:0007669"/>
    <property type="project" value="InterPro"/>
</dbReference>
<dbReference type="Pfam" id="PF00673">
    <property type="entry name" value="Ribosomal_L5_C"/>
    <property type="match status" value="1"/>
</dbReference>
<evidence type="ECO:0000259" key="5">
    <source>
        <dbReference type="Pfam" id="PF00673"/>
    </source>
</evidence>
<dbReference type="GO" id="GO:0005840">
    <property type="term" value="C:ribosome"/>
    <property type="evidence" value="ECO:0007669"/>
    <property type="project" value="UniProtKB-KW"/>
</dbReference>
<reference evidence="6" key="1">
    <citation type="submission" date="2016-10" db="EMBL/GenBank/DDBJ databases">
        <authorList>
            <person name="de Groot N.N."/>
        </authorList>
    </citation>
    <scope>NUCLEOTIDE SEQUENCE</scope>
</reference>
<dbReference type="Gene3D" id="3.30.1440.10">
    <property type="match status" value="1"/>
</dbReference>
<dbReference type="InterPro" id="IPR020930">
    <property type="entry name" value="Ribosomal_uL5_bac-type"/>
</dbReference>
<dbReference type="FunFam" id="3.30.1440.10:FF:000001">
    <property type="entry name" value="50S ribosomal protein L5"/>
    <property type="match status" value="1"/>
</dbReference>
<comment type="similarity">
    <text evidence="1">Belongs to the universal ribosomal protein uL5 family.</text>
</comment>
<dbReference type="SUPFAM" id="SSF55282">
    <property type="entry name" value="RL5-like"/>
    <property type="match status" value="1"/>
</dbReference>
<evidence type="ECO:0000256" key="3">
    <source>
        <dbReference type="ARBA" id="ARBA00023274"/>
    </source>
</evidence>
<dbReference type="PANTHER" id="PTHR11994">
    <property type="entry name" value="60S RIBOSOMAL PROTEIN L11-RELATED"/>
    <property type="match status" value="1"/>
</dbReference>
<dbReference type="Pfam" id="PF00281">
    <property type="entry name" value="Ribosomal_L5"/>
    <property type="match status" value="1"/>
</dbReference>
<dbReference type="InterPro" id="IPR002132">
    <property type="entry name" value="Ribosomal_uL5"/>
</dbReference>
<evidence type="ECO:0000256" key="2">
    <source>
        <dbReference type="ARBA" id="ARBA00022980"/>
    </source>
</evidence>
<dbReference type="PIRSF" id="PIRSF002161">
    <property type="entry name" value="Ribosomal_L5"/>
    <property type="match status" value="1"/>
</dbReference>
<dbReference type="InterPro" id="IPR020929">
    <property type="entry name" value="Ribosomal_uL5_CS"/>
</dbReference>
<dbReference type="InterPro" id="IPR022803">
    <property type="entry name" value="Ribosomal_uL5_dom_sf"/>
</dbReference>
<dbReference type="GO" id="GO:0006412">
    <property type="term" value="P:translation"/>
    <property type="evidence" value="ECO:0007669"/>
    <property type="project" value="InterPro"/>
</dbReference>
<dbReference type="NCBIfam" id="NF000585">
    <property type="entry name" value="PRK00010.1"/>
    <property type="match status" value="1"/>
</dbReference>
<accession>A0A1W1DWG6</accession>
<sequence>MSRLQQQYKNEILPALQKELGQKNPMAIPRIEKITINMGLGSALGDKKILQSALEEMSLIAGQKPMTCIARKSVASFKLREGNAIGCKVTLRKEKMYEFLDRLVSIAIPRIRDFRGLNEKSFDGRGNYNMGLTEQIVFPEIDFEKVTRTRGMDIAITTSAQNNEDAKKLLAMFNFPFKDKDNG</sequence>
<evidence type="ECO:0000256" key="1">
    <source>
        <dbReference type="ARBA" id="ARBA00008553"/>
    </source>
</evidence>
<gene>
    <name evidence="6" type="ORF">MNB_SUP05-SYMBIONT-4-1236</name>
</gene>
<name>A0A1W1DWG6_9ZZZZ</name>
<organism evidence="6">
    <name type="scientific">hydrothermal vent metagenome</name>
    <dbReference type="NCBI Taxonomy" id="652676"/>
    <lineage>
        <taxon>unclassified sequences</taxon>
        <taxon>metagenomes</taxon>
        <taxon>ecological metagenomes</taxon>
    </lineage>
</organism>
<protein>
    <submittedName>
        <fullName evidence="6">LSU ribosomal protein L5p (L11e)</fullName>
    </submittedName>
</protein>
<dbReference type="HAMAP" id="MF_01333_B">
    <property type="entry name" value="Ribosomal_uL5_B"/>
    <property type="match status" value="1"/>
</dbReference>
<dbReference type="InterPro" id="IPR031309">
    <property type="entry name" value="Ribosomal_uL5_C"/>
</dbReference>
<dbReference type="AlphaFoldDB" id="A0A1W1DWG6"/>
<feature type="domain" description="Large ribosomal subunit protein uL5 N-terminal" evidence="4">
    <location>
        <begin position="24"/>
        <end position="80"/>
    </location>
</feature>
<dbReference type="GO" id="GO:1990904">
    <property type="term" value="C:ribonucleoprotein complex"/>
    <property type="evidence" value="ECO:0007669"/>
    <property type="project" value="UniProtKB-KW"/>
</dbReference>
<keyword evidence="2 6" id="KW-0689">Ribosomal protein</keyword>
<evidence type="ECO:0000259" key="4">
    <source>
        <dbReference type="Pfam" id="PF00281"/>
    </source>
</evidence>
<dbReference type="InterPro" id="IPR031310">
    <property type="entry name" value="Ribosomal_uL5_N"/>
</dbReference>
<dbReference type="PROSITE" id="PS00358">
    <property type="entry name" value="RIBOSOMAL_L5"/>
    <property type="match status" value="1"/>
</dbReference>
<keyword evidence="3" id="KW-0687">Ribonucleoprotein</keyword>
<evidence type="ECO:0000313" key="6">
    <source>
        <dbReference type="EMBL" id="SFV85973.1"/>
    </source>
</evidence>